<dbReference type="AlphaFoldDB" id="A0AA39HHS5"/>
<feature type="signal peptide" evidence="1">
    <location>
        <begin position="1"/>
        <end position="17"/>
    </location>
</feature>
<keyword evidence="1" id="KW-0732">Signal</keyword>
<dbReference type="Pfam" id="PF23003">
    <property type="entry name" value="Fn1_2"/>
    <property type="match status" value="2"/>
</dbReference>
<gene>
    <name evidence="3" type="ORF">QR680_017767</name>
</gene>
<organism evidence="3 4">
    <name type="scientific">Steinernema hermaphroditum</name>
    <dbReference type="NCBI Taxonomy" id="289476"/>
    <lineage>
        <taxon>Eukaryota</taxon>
        <taxon>Metazoa</taxon>
        <taxon>Ecdysozoa</taxon>
        <taxon>Nematoda</taxon>
        <taxon>Chromadorea</taxon>
        <taxon>Rhabditida</taxon>
        <taxon>Tylenchina</taxon>
        <taxon>Panagrolaimomorpha</taxon>
        <taxon>Strongyloidoidea</taxon>
        <taxon>Steinernematidae</taxon>
        <taxon>Steinernema</taxon>
    </lineage>
</organism>
<keyword evidence="4" id="KW-1185">Reference proteome</keyword>
<sequence length="508" mass="56941">MARRLLILLVLVPSFYTLDCQVGDVWVKNFIKFECYSNQRIRLGMRPIGCVPEDRLEGKVIAPGAEYRNEHFFFRCVREGDSLAYKIINCVDDNERVVEIGQFFTRVDGGRRVRVECEGNATEAKKTVVQWTSCTLPSGEKLSEGGIHLRYSKDSSSPQTAEIFSCKRDGPKVSLKCTGCVSSAGDQVVVSGYATVSGVQMQCRRFDDGCRLIKIDSKHMDCTLDGDSYPHDSVFNSSDGINLYYCKHGFLEKRGCFVNGEFVAVGDLTYTGKKPVFCGRERGLSTFGKYTGCTLKNGTVIRFKETVEEGPMMRRCLWTYTGKEINGTKLEAYACVDKESGRRIFAEKYLQKGALHTVLKCSRNADGTLELRQPSTEEFLQYANSALSYNLLLSEIARGGYGNVEWIERLSLDSAGCADRIPFCDQLKPICEFSFSKNLRKLKESLKNSSSATNEALQELEDYGLTSCDRKLESLVEVMCPHTCGTCLSREEVEKRISLIANTNRVKS</sequence>
<proteinExistence type="predicted"/>
<feature type="domain" description="Abnormal cell migration protein 18-like fibronectin type I" evidence="2">
    <location>
        <begin position="161"/>
        <end position="209"/>
    </location>
</feature>
<dbReference type="Proteomes" id="UP001175271">
    <property type="component" value="Unassembled WGS sequence"/>
</dbReference>
<dbReference type="EMBL" id="JAUCMV010000004">
    <property type="protein sequence ID" value="KAK0405028.1"/>
    <property type="molecule type" value="Genomic_DNA"/>
</dbReference>
<evidence type="ECO:0000313" key="4">
    <source>
        <dbReference type="Proteomes" id="UP001175271"/>
    </source>
</evidence>
<protein>
    <recommendedName>
        <fullName evidence="2">Abnormal cell migration protein 18-like fibronectin type I domain-containing protein</fullName>
    </recommendedName>
</protein>
<reference evidence="3" key="1">
    <citation type="submission" date="2023-06" db="EMBL/GenBank/DDBJ databases">
        <title>Genomic analysis of the entomopathogenic nematode Steinernema hermaphroditum.</title>
        <authorList>
            <person name="Schwarz E.M."/>
            <person name="Heppert J.K."/>
            <person name="Baniya A."/>
            <person name="Schwartz H.T."/>
            <person name="Tan C.-H."/>
            <person name="Antoshechkin I."/>
            <person name="Sternberg P.W."/>
            <person name="Goodrich-Blair H."/>
            <person name="Dillman A.R."/>
        </authorList>
    </citation>
    <scope>NUCLEOTIDE SEQUENCE</scope>
    <source>
        <strain evidence="3">PS9179</strain>
        <tissue evidence="3">Whole animal</tissue>
    </source>
</reference>
<name>A0AA39HHS5_9BILA</name>
<evidence type="ECO:0000313" key="3">
    <source>
        <dbReference type="EMBL" id="KAK0405028.1"/>
    </source>
</evidence>
<evidence type="ECO:0000256" key="1">
    <source>
        <dbReference type="SAM" id="SignalP"/>
    </source>
</evidence>
<feature type="domain" description="Abnormal cell migration protein 18-like fibronectin type I" evidence="2">
    <location>
        <begin position="57"/>
        <end position="106"/>
    </location>
</feature>
<feature type="chain" id="PRO_5041343184" description="Abnormal cell migration protein 18-like fibronectin type I domain-containing protein" evidence="1">
    <location>
        <begin position="18"/>
        <end position="508"/>
    </location>
</feature>
<evidence type="ECO:0000259" key="2">
    <source>
        <dbReference type="Pfam" id="PF23003"/>
    </source>
</evidence>
<accession>A0AA39HHS5</accession>
<comment type="caution">
    <text evidence="3">The sequence shown here is derived from an EMBL/GenBank/DDBJ whole genome shotgun (WGS) entry which is preliminary data.</text>
</comment>
<dbReference type="InterPro" id="IPR055119">
    <property type="entry name" value="Mig18_Fn1"/>
</dbReference>